<reference evidence="3" key="1">
    <citation type="submission" date="2022-07" db="EMBL/GenBank/DDBJ databases">
        <title>Evaluation of T. orientalis genome assembly methods using nanopore sequencing and analysis of variation between genomes.</title>
        <authorList>
            <person name="Yam J."/>
            <person name="Micallef M.L."/>
            <person name="Liu M."/>
            <person name="Djordjevic S.P."/>
            <person name="Bogema D.R."/>
            <person name="Jenkins C."/>
        </authorList>
    </citation>
    <scope>NUCLEOTIDE SEQUENCE</scope>
    <source>
        <strain evidence="3">Goon Nure</strain>
    </source>
</reference>
<keyword evidence="2" id="KW-0472">Membrane</keyword>
<evidence type="ECO:0000256" key="2">
    <source>
        <dbReference type="SAM" id="Phobius"/>
    </source>
</evidence>
<sequence>MTKKLPKENSGKSNSDQKISLYNIIKGRESEVQQKLKEEKDKDKEKETKKETSNLYKDNNYSYSSDEHNKWISVSEITRCGCEEEDKLIKVLNDVYNIAKLNIALIAGSSAGGLTGAVGIGAIGFFVFKKVVSVSATAATVATVAL</sequence>
<feature type="transmembrane region" description="Helical" evidence="2">
    <location>
        <begin position="103"/>
        <end position="128"/>
    </location>
</feature>
<feature type="compositionally biased region" description="Basic and acidic residues" evidence="1">
    <location>
        <begin position="1"/>
        <end position="10"/>
    </location>
</feature>
<proteinExistence type="predicted"/>
<dbReference type="Proteomes" id="UP000244811">
    <property type="component" value="Chromosome 3"/>
</dbReference>
<dbReference type="AlphaFoldDB" id="A0A976SJ81"/>
<organism evidence="3 4">
    <name type="scientific">Theileria orientalis</name>
    <dbReference type="NCBI Taxonomy" id="68886"/>
    <lineage>
        <taxon>Eukaryota</taxon>
        <taxon>Sar</taxon>
        <taxon>Alveolata</taxon>
        <taxon>Apicomplexa</taxon>
        <taxon>Aconoidasida</taxon>
        <taxon>Piroplasmida</taxon>
        <taxon>Theileriidae</taxon>
        <taxon>Theileria</taxon>
    </lineage>
</organism>
<name>A0A976SJ81_THEOR</name>
<gene>
    <name evidence="3" type="ORF">MACK_003889</name>
</gene>
<keyword evidence="2" id="KW-1133">Transmembrane helix</keyword>
<evidence type="ECO:0000313" key="3">
    <source>
        <dbReference type="EMBL" id="UVC49775.1"/>
    </source>
</evidence>
<dbReference type="EMBL" id="CP056070">
    <property type="protein sequence ID" value="UVC49775.1"/>
    <property type="molecule type" value="Genomic_DNA"/>
</dbReference>
<feature type="compositionally biased region" description="Basic and acidic residues" evidence="1">
    <location>
        <begin position="26"/>
        <end position="52"/>
    </location>
</feature>
<evidence type="ECO:0000313" key="4">
    <source>
        <dbReference type="Proteomes" id="UP000244811"/>
    </source>
</evidence>
<feature type="region of interest" description="Disordered" evidence="1">
    <location>
        <begin position="1"/>
        <end position="59"/>
    </location>
</feature>
<feature type="compositionally biased region" description="Polar residues" evidence="1">
    <location>
        <begin position="11"/>
        <end position="20"/>
    </location>
</feature>
<keyword evidence="2" id="KW-0812">Transmembrane</keyword>
<accession>A0A976SJ81</accession>
<protein>
    <submittedName>
        <fullName evidence="3">Uncharacterized protein</fullName>
    </submittedName>
</protein>
<evidence type="ECO:0000256" key="1">
    <source>
        <dbReference type="SAM" id="MobiDB-lite"/>
    </source>
</evidence>